<dbReference type="Gene3D" id="2.60.40.4100">
    <property type="entry name" value="Zona pellucida, ZP-C domain"/>
    <property type="match status" value="1"/>
</dbReference>
<evidence type="ECO:0000256" key="1">
    <source>
        <dbReference type="ARBA" id="ARBA00023157"/>
    </source>
</evidence>
<dbReference type="InterPro" id="IPR001507">
    <property type="entry name" value="ZP_dom"/>
</dbReference>
<dbReference type="PROSITE" id="PS51034">
    <property type="entry name" value="ZP_2"/>
    <property type="match status" value="1"/>
</dbReference>
<dbReference type="InterPro" id="IPR055355">
    <property type="entry name" value="ZP-C"/>
</dbReference>
<keyword evidence="5" id="KW-1185">Reference proteome</keyword>
<feature type="chain" id="PRO_5036989140" evidence="3">
    <location>
        <begin position="22"/>
        <end position="366"/>
    </location>
</feature>
<evidence type="ECO:0000259" key="4">
    <source>
        <dbReference type="PROSITE" id="PS51034"/>
    </source>
</evidence>
<feature type="region of interest" description="Disordered" evidence="2">
    <location>
        <begin position="345"/>
        <end position="366"/>
    </location>
</feature>
<feature type="domain" description="ZP" evidence="4">
    <location>
        <begin position="37"/>
        <end position="299"/>
    </location>
</feature>
<dbReference type="Proteomes" id="UP000887566">
    <property type="component" value="Unplaced"/>
</dbReference>
<evidence type="ECO:0000256" key="3">
    <source>
        <dbReference type="SAM" id="SignalP"/>
    </source>
</evidence>
<dbReference type="InterPro" id="IPR042235">
    <property type="entry name" value="ZP-C_dom"/>
</dbReference>
<dbReference type="WBParaSite" id="PSAMB.scaffold92size81367.g1785.t1">
    <property type="protein sequence ID" value="PSAMB.scaffold92size81367.g1785.t1"/>
    <property type="gene ID" value="PSAMB.scaffold92size81367.g1785"/>
</dbReference>
<accession>A0A914XL84</accession>
<feature type="region of interest" description="Disordered" evidence="2">
    <location>
        <begin position="294"/>
        <end position="330"/>
    </location>
</feature>
<evidence type="ECO:0000256" key="2">
    <source>
        <dbReference type="SAM" id="MobiDB-lite"/>
    </source>
</evidence>
<dbReference type="PANTHER" id="PTHR46560:SF13">
    <property type="entry name" value="ZP DOMAIN-CONTAINING PROTEIN"/>
    <property type="match status" value="1"/>
</dbReference>
<sequence length="366" mass="39530">MAAGNAVAALTMWMTLHLAMRDGNVVDGQLIRDRSVNCNSQEMEVTFEFAQPFSGIVYASNFYTAEKCRWEGDGSRRLVVPVPLNANPTGTGPYCGVKVQENTGEFTVMLVVTPMKGLLVDGMTGLNVRCLYNIGDVTLTLPAGPNGAGILISPQTQTGIVTGSGGSPFLQMAIRDGHGINGEIVSSASVGQRITIDVVMQDTAIYDFYVHGCYAHDGTNTPEASISIIDQNGCAVRLARAVDVPTFFTTPVSGGAKHVYVHMYGFQFTTSQLVYFECQVRPCLQECARPQCENGNNTVKSKRSAEDEQLDRTPQRYARQSKTAEGDDALQSNYRLQAVLQIKPQSNDVLPVGRDDPLPSTAEGNA</sequence>
<keyword evidence="3" id="KW-0732">Signal</keyword>
<evidence type="ECO:0000313" key="5">
    <source>
        <dbReference type="Proteomes" id="UP000887566"/>
    </source>
</evidence>
<dbReference type="PANTHER" id="PTHR46560">
    <property type="entry name" value="CYPHER, ISOFORM B"/>
    <property type="match status" value="1"/>
</dbReference>
<dbReference type="Pfam" id="PF00100">
    <property type="entry name" value="Zona_pellucida"/>
    <property type="match status" value="1"/>
</dbReference>
<name>A0A914XL84_9BILA</name>
<dbReference type="AlphaFoldDB" id="A0A914XL84"/>
<protein>
    <submittedName>
        <fullName evidence="6">ZP domain-containing protein</fullName>
    </submittedName>
</protein>
<evidence type="ECO:0000313" key="6">
    <source>
        <dbReference type="WBParaSite" id="PSAMB.scaffold92size81367.g1785.t1"/>
    </source>
</evidence>
<dbReference type="SMART" id="SM00241">
    <property type="entry name" value="ZP"/>
    <property type="match status" value="1"/>
</dbReference>
<feature type="compositionally biased region" description="Basic and acidic residues" evidence="2">
    <location>
        <begin position="303"/>
        <end position="314"/>
    </location>
</feature>
<keyword evidence="1" id="KW-1015">Disulfide bond</keyword>
<organism evidence="5 6">
    <name type="scientific">Plectus sambesii</name>
    <dbReference type="NCBI Taxonomy" id="2011161"/>
    <lineage>
        <taxon>Eukaryota</taxon>
        <taxon>Metazoa</taxon>
        <taxon>Ecdysozoa</taxon>
        <taxon>Nematoda</taxon>
        <taxon>Chromadorea</taxon>
        <taxon>Plectida</taxon>
        <taxon>Plectina</taxon>
        <taxon>Plectoidea</taxon>
        <taxon>Plectidae</taxon>
        <taxon>Plectus</taxon>
    </lineage>
</organism>
<feature type="signal peptide" evidence="3">
    <location>
        <begin position="1"/>
        <end position="21"/>
    </location>
</feature>
<proteinExistence type="predicted"/>
<reference evidence="6" key="1">
    <citation type="submission" date="2022-11" db="UniProtKB">
        <authorList>
            <consortium name="WormBaseParasite"/>
        </authorList>
    </citation>
    <scope>IDENTIFICATION</scope>
</reference>